<name>A0A314XRX4_PRUYE</name>
<evidence type="ECO:0000313" key="1">
    <source>
        <dbReference type="EMBL" id="PQP96951.1"/>
    </source>
</evidence>
<dbReference type="AlphaFoldDB" id="A0A314XRX4"/>
<keyword evidence="2" id="KW-1185">Reference proteome</keyword>
<sequence>MLIPTSPRELPISWGQSIGSMTIPIIPKVTNPLEVINWVYVDSNIIPSLPILLGDQLGPCRFSTSPRGYQFSGAINWVDADSLHHPEVTNSLGAINWVHINLYITLRLQIL</sequence>
<dbReference type="Proteomes" id="UP000250321">
    <property type="component" value="Unassembled WGS sequence"/>
</dbReference>
<gene>
    <name evidence="1" type="ORF">Pyn_15952</name>
</gene>
<proteinExistence type="predicted"/>
<comment type="caution">
    <text evidence="1">The sequence shown here is derived from an EMBL/GenBank/DDBJ whole genome shotgun (WGS) entry which is preliminary data.</text>
</comment>
<reference evidence="1 2" key="1">
    <citation type="submission" date="2018-02" db="EMBL/GenBank/DDBJ databases">
        <title>Draft genome of wild Prunus yedoensis var. nudiflora.</title>
        <authorList>
            <person name="Baek S."/>
            <person name="Kim J.-H."/>
            <person name="Choi K."/>
            <person name="Kim G.-B."/>
            <person name="Cho A."/>
            <person name="Jang H."/>
            <person name="Shin C.-H."/>
            <person name="Yu H.-J."/>
            <person name="Mun J.-H."/>
        </authorList>
    </citation>
    <scope>NUCLEOTIDE SEQUENCE [LARGE SCALE GENOMIC DNA]</scope>
    <source>
        <strain evidence="2">cv. Jeju island</strain>
        <tissue evidence="1">Leaf</tissue>
    </source>
</reference>
<accession>A0A314XRX4</accession>
<organism evidence="1 2">
    <name type="scientific">Prunus yedoensis var. nudiflora</name>
    <dbReference type="NCBI Taxonomy" id="2094558"/>
    <lineage>
        <taxon>Eukaryota</taxon>
        <taxon>Viridiplantae</taxon>
        <taxon>Streptophyta</taxon>
        <taxon>Embryophyta</taxon>
        <taxon>Tracheophyta</taxon>
        <taxon>Spermatophyta</taxon>
        <taxon>Magnoliopsida</taxon>
        <taxon>eudicotyledons</taxon>
        <taxon>Gunneridae</taxon>
        <taxon>Pentapetalae</taxon>
        <taxon>rosids</taxon>
        <taxon>fabids</taxon>
        <taxon>Rosales</taxon>
        <taxon>Rosaceae</taxon>
        <taxon>Amygdaloideae</taxon>
        <taxon>Amygdaleae</taxon>
        <taxon>Prunus</taxon>
    </lineage>
</organism>
<dbReference type="EMBL" id="PJQY01002045">
    <property type="protein sequence ID" value="PQP96951.1"/>
    <property type="molecule type" value="Genomic_DNA"/>
</dbReference>
<protein>
    <submittedName>
        <fullName evidence="1">Uncharacterized protein</fullName>
    </submittedName>
</protein>
<evidence type="ECO:0000313" key="2">
    <source>
        <dbReference type="Proteomes" id="UP000250321"/>
    </source>
</evidence>